<feature type="transmembrane region" description="Helical" evidence="1">
    <location>
        <begin position="27"/>
        <end position="52"/>
    </location>
</feature>
<keyword evidence="1" id="KW-0812">Transmembrane</keyword>
<evidence type="ECO:0000256" key="1">
    <source>
        <dbReference type="SAM" id="Phobius"/>
    </source>
</evidence>
<accession>A0A2D4IHA0</accession>
<reference evidence="2" key="2">
    <citation type="submission" date="2017-11" db="EMBL/GenBank/DDBJ databases">
        <title>Coralsnake Venomics: Analyses of Venom Gland Transcriptomes and Proteomes of Six Brazilian Taxa.</title>
        <authorList>
            <person name="Aird S.D."/>
            <person name="Jorge da Silva N."/>
            <person name="Qiu L."/>
            <person name="Villar-Briones A."/>
            <person name="Aparecida-Saddi V."/>
            <person name="Campos-Telles M.P."/>
            <person name="Grau M."/>
            <person name="Mikheyev A.S."/>
        </authorList>
    </citation>
    <scope>NUCLEOTIDE SEQUENCE</scope>
    <source>
        <tissue evidence="2">Venom_gland</tissue>
    </source>
</reference>
<keyword evidence="1" id="KW-1133">Transmembrane helix</keyword>
<sequence length="109" mass="12507">MAGCPAKIDFSLSRNQGVVLLSLLFRFLPYLSLLLLMVEWVLFNGQLCFTLWERQNSISWEWTGILGSKIEISKQKPAEVPKSFKTFYLEDIASFVILLQNTCHSECSQ</sequence>
<dbReference type="EMBL" id="IACK01110328">
    <property type="protein sequence ID" value="LAA83584.1"/>
    <property type="molecule type" value="Transcribed_RNA"/>
</dbReference>
<protein>
    <submittedName>
        <fullName evidence="2">Uncharacterized protein</fullName>
    </submittedName>
</protein>
<keyword evidence="1" id="KW-0472">Membrane</keyword>
<reference evidence="2" key="1">
    <citation type="submission" date="2017-07" db="EMBL/GenBank/DDBJ databases">
        <authorList>
            <person name="Mikheyev A."/>
            <person name="Grau M."/>
        </authorList>
    </citation>
    <scope>NUCLEOTIDE SEQUENCE</scope>
    <source>
        <tissue evidence="2">Venom_gland</tissue>
    </source>
</reference>
<proteinExistence type="predicted"/>
<dbReference type="AlphaFoldDB" id="A0A2D4IHA0"/>
<dbReference type="EMBL" id="IACK01110331">
    <property type="protein sequence ID" value="LAA83588.1"/>
    <property type="molecule type" value="Transcribed_RNA"/>
</dbReference>
<organism evidence="2">
    <name type="scientific">Micrurus lemniscatus lemniscatus</name>
    <dbReference type="NCBI Taxonomy" id="129467"/>
    <lineage>
        <taxon>Eukaryota</taxon>
        <taxon>Metazoa</taxon>
        <taxon>Chordata</taxon>
        <taxon>Craniata</taxon>
        <taxon>Vertebrata</taxon>
        <taxon>Euteleostomi</taxon>
        <taxon>Lepidosauria</taxon>
        <taxon>Squamata</taxon>
        <taxon>Bifurcata</taxon>
        <taxon>Unidentata</taxon>
        <taxon>Episquamata</taxon>
        <taxon>Toxicofera</taxon>
        <taxon>Serpentes</taxon>
        <taxon>Colubroidea</taxon>
        <taxon>Elapidae</taxon>
        <taxon>Elapinae</taxon>
        <taxon>Micrurus</taxon>
    </lineage>
</organism>
<name>A0A2D4IHA0_MICLE</name>
<evidence type="ECO:0000313" key="2">
    <source>
        <dbReference type="EMBL" id="LAA83588.1"/>
    </source>
</evidence>